<dbReference type="SUPFAM" id="SSF56935">
    <property type="entry name" value="Porins"/>
    <property type="match status" value="1"/>
</dbReference>
<dbReference type="PROSITE" id="PS52016">
    <property type="entry name" value="TONB_DEPENDENT_REC_3"/>
    <property type="match status" value="1"/>
</dbReference>
<dbReference type="Gene3D" id="2.40.170.20">
    <property type="entry name" value="TonB-dependent receptor, beta-barrel domain"/>
    <property type="match status" value="1"/>
</dbReference>
<keyword evidence="3 11" id="KW-1134">Transmembrane beta strand</keyword>
<feature type="signal peptide" evidence="14">
    <location>
        <begin position="1"/>
        <end position="22"/>
    </location>
</feature>
<keyword evidence="4" id="KW-0410">Iron transport</keyword>
<keyword evidence="9 11" id="KW-0472">Membrane</keyword>
<evidence type="ECO:0000256" key="5">
    <source>
        <dbReference type="ARBA" id="ARBA00022692"/>
    </source>
</evidence>
<evidence type="ECO:0000313" key="17">
    <source>
        <dbReference type="EMBL" id="KIU27210.1"/>
    </source>
</evidence>
<keyword evidence="8 12" id="KW-0798">TonB box</keyword>
<keyword evidence="14" id="KW-0732">Signal</keyword>
<evidence type="ECO:0000256" key="11">
    <source>
        <dbReference type="PROSITE-ProRule" id="PRU01360"/>
    </source>
</evidence>
<evidence type="ECO:0000256" key="14">
    <source>
        <dbReference type="SAM" id="SignalP"/>
    </source>
</evidence>
<dbReference type="InterPro" id="IPR000531">
    <property type="entry name" value="Beta-barrel_TonB"/>
</dbReference>
<dbReference type="Pfam" id="PF07715">
    <property type="entry name" value="Plug"/>
    <property type="match status" value="1"/>
</dbReference>
<name>A0A0D1M5B1_9SPHN</name>
<keyword evidence="7" id="KW-0406">Ion transport</keyword>
<evidence type="ECO:0000313" key="18">
    <source>
        <dbReference type="Proteomes" id="UP000033203"/>
    </source>
</evidence>
<evidence type="ECO:0000256" key="7">
    <source>
        <dbReference type="ARBA" id="ARBA00023065"/>
    </source>
</evidence>
<evidence type="ECO:0000256" key="12">
    <source>
        <dbReference type="RuleBase" id="RU003357"/>
    </source>
</evidence>
<feature type="region of interest" description="Disordered" evidence="13">
    <location>
        <begin position="27"/>
        <end position="59"/>
    </location>
</feature>
<keyword evidence="10 11" id="KW-0998">Cell outer membrane</keyword>
<evidence type="ECO:0000256" key="6">
    <source>
        <dbReference type="ARBA" id="ARBA00023004"/>
    </source>
</evidence>
<dbReference type="PANTHER" id="PTHR32552">
    <property type="entry name" value="FERRICHROME IRON RECEPTOR-RELATED"/>
    <property type="match status" value="1"/>
</dbReference>
<keyword evidence="5 11" id="KW-0812">Transmembrane</keyword>
<dbReference type="AlphaFoldDB" id="A0A0D1M5B1"/>
<reference evidence="17 18" key="1">
    <citation type="submission" date="2015-01" db="EMBL/GenBank/DDBJ databases">
        <title>Genome of Sphingomonas taxi strain 30a.</title>
        <authorList>
            <person name="Eevers N."/>
            <person name="Van Hamme J."/>
            <person name="Bottos E."/>
            <person name="Weyens N."/>
            <person name="Vangronsveld J."/>
        </authorList>
    </citation>
    <scope>NUCLEOTIDE SEQUENCE [LARGE SCALE GENOMIC DNA]</scope>
    <source>
        <strain evidence="17 18">30a</strain>
    </source>
</reference>
<feature type="chain" id="PRO_5002248288" evidence="14">
    <location>
        <begin position="23"/>
        <end position="785"/>
    </location>
</feature>
<feature type="domain" description="TonB-dependent receptor plug" evidence="16">
    <location>
        <begin position="75"/>
        <end position="183"/>
    </location>
</feature>
<evidence type="ECO:0000256" key="13">
    <source>
        <dbReference type="SAM" id="MobiDB-lite"/>
    </source>
</evidence>
<proteinExistence type="inferred from homology"/>
<evidence type="ECO:0000256" key="1">
    <source>
        <dbReference type="ARBA" id="ARBA00004571"/>
    </source>
</evidence>
<dbReference type="InterPro" id="IPR012910">
    <property type="entry name" value="Plug_dom"/>
</dbReference>
<dbReference type="EMBL" id="JXTP01000051">
    <property type="protein sequence ID" value="KIU27210.1"/>
    <property type="molecule type" value="Genomic_DNA"/>
</dbReference>
<accession>A0A0D1M5B1</accession>
<dbReference type="Pfam" id="PF00593">
    <property type="entry name" value="TonB_dep_Rec_b-barrel"/>
    <property type="match status" value="1"/>
</dbReference>
<dbReference type="PANTHER" id="PTHR32552:SF81">
    <property type="entry name" value="TONB-DEPENDENT OUTER MEMBRANE RECEPTOR"/>
    <property type="match status" value="1"/>
</dbReference>
<evidence type="ECO:0000259" key="16">
    <source>
        <dbReference type="Pfam" id="PF07715"/>
    </source>
</evidence>
<comment type="caution">
    <text evidence="17">The sequence shown here is derived from an EMBL/GenBank/DDBJ whole genome shotgun (WGS) entry which is preliminary data.</text>
</comment>
<dbReference type="InterPro" id="IPR039426">
    <property type="entry name" value="TonB-dep_rcpt-like"/>
</dbReference>
<evidence type="ECO:0000256" key="3">
    <source>
        <dbReference type="ARBA" id="ARBA00022452"/>
    </source>
</evidence>
<dbReference type="Proteomes" id="UP000033203">
    <property type="component" value="Unassembled WGS sequence"/>
</dbReference>
<comment type="similarity">
    <text evidence="11 12">Belongs to the TonB-dependent receptor family.</text>
</comment>
<sequence length="785" mass="83325">MRKSYALLTGAAMIAFASPVLAQEGAISASPTPPGNGTASPLSQPGDQQGSNTSTSDSGALEDIVVTAQKREQNLQDVPVAVTAITADTLVNRNVSTISDLPRLAPSLTVTTGALPTNNSINLRGIGTVAFSTAIEPSVAVIVDDVALLQQAQAFSGLSDIARIEVLRGPQGTLFGKNASAGALNIVSQGPTANFTGAVTGTATTDDEYRIDGVISGPVTEGVGFRLNGFYGDRDGFIRNTYDGRRLNNDKSYGVRGRLAIDPAPNVTIDLIAGHSVAQARGTARTYRSVPAGATVYGAPVQQRLGSIVPGRDNFETAFDGPLFNKSRQTNGSGRVTVDLGVANLVSITSYQDWRFRFAEDFDYLPGTILGLPGGIVAQSGFHSRQFAQELRVASKGSGPFSYVVGLYYSDGKTDRTFDRGPSGPVVARWNSSNGTKTYASFAQLTYDLAATTHIDAGLRANHEDISVNYLNTNVPAVAPANNATCLSLSSGKASDSVVTGKIALRQDLAERVMAYASFSTGYKGQGYDIATGFTPQRAAVPVRPETSNAYELGLKSRFLDNRVQLNVAAFWTDFSDFQAQSGVQLPDQTIQLQLNNVGKVRTRGIEAEFQARPVEALLIDGGISYTDAKIREFHNAQCYVGQTAAQGCLPVAGSTTGFQDLSGKQLSNAPRWKFNVGTTYDVALERMPFDAFVQADLSYQSSVNFSLLNDPYSVERGYALVNGSIGIDQKDRGGLRVALFVNNIFNTHFASALGGPSGGTPGLIAQTFSRNARRYGGIRARMSF</sequence>
<protein>
    <submittedName>
        <fullName evidence="17">TonB-dependent receptor</fullName>
    </submittedName>
</protein>
<comment type="subcellular location">
    <subcellularLocation>
        <location evidence="1 11">Cell outer membrane</location>
        <topology evidence="1 11">Multi-pass membrane protein</topology>
    </subcellularLocation>
</comment>
<dbReference type="GO" id="GO:0006826">
    <property type="term" value="P:iron ion transport"/>
    <property type="evidence" value="ECO:0007669"/>
    <property type="project" value="UniProtKB-KW"/>
</dbReference>
<keyword evidence="6" id="KW-0408">Iron</keyword>
<evidence type="ECO:0000256" key="10">
    <source>
        <dbReference type="ARBA" id="ARBA00023237"/>
    </source>
</evidence>
<evidence type="ECO:0000256" key="8">
    <source>
        <dbReference type="ARBA" id="ARBA00023077"/>
    </source>
</evidence>
<feature type="domain" description="TonB-dependent receptor-like beta-barrel" evidence="15">
    <location>
        <begin position="310"/>
        <end position="745"/>
    </location>
</feature>
<dbReference type="PATRIC" id="fig|1549858.7.peg.1847"/>
<dbReference type="CDD" id="cd01347">
    <property type="entry name" value="ligand_gated_channel"/>
    <property type="match status" value="1"/>
</dbReference>
<organism evidence="17 18">
    <name type="scientific">Sphingomonas melonis</name>
    <dbReference type="NCBI Taxonomy" id="152682"/>
    <lineage>
        <taxon>Bacteria</taxon>
        <taxon>Pseudomonadati</taxon>
        <taxon>Pseudomonadota</taxon>
        <taxon>Alphaproteobacteria</taxon>
        <taxon>Sphingomonadales</taxon>
        <taxon>Sphingomonadaceae</taxon>
        <taxon>Sphingomonas</taxon>
    </lineage>
</organism>
<keyword evidence="17" id="KW-0675">Receptor</keyword>
<keyword evidence="2 11" id="KW-0813">Transport</keyword>
<evidence type="ECO:0000256" key="4">
    <source>
        <dbReference type="ARBA" id="ARBA00022496"/>
    </source>
</evidence>
<evidence type="ECO:0000256" key="9">
    <source>
        <dbReference type="ARBA" id="ARBA00023136"/>
    </source>
</evidence>
<dbReference type="InterPro" id="IPR036942">
    <property type="entry name" value="Beta-barrel_TonB_sf"/>
</dbReference>
<gene>
    <name evidence="17" type="ORF">SR41_10970</name>
</gene>
<feature type="compositionally biased region" description="Polar residues" evidence="13">
    <location>
        <begin position="35"/>
        <end position="58"/>
    </location>
</feature>
<evidence type="ECO:0000259" key="15">
    <source>
        <dbReference type="Pfam" id="PF00593"/>
    </source>
</evidence>
<evidence type="ECO:0000256" key="2">
    <source>
        <dbReference type="ARBA" id="ARBA00022448"/>
    </source>
</evidence>
<dbReference type="GO" id="GO:0009279">
    <property type="term" value="C:cell outer membrane"/>
    <property type="evidence" value="ECO:0007669"/>
    <property type="project" value="UniProtKB-SubCell"/>
</dbReference>